<gene>
    <name evidence="2" type="ORF">EKG38_02350</name>
</gene>
<dbReference type="OrthoDB" id="6263879at2"/>
<dbReference type="Proteomes" id="UP000267448">
    <property type="component" value="Unassembled WGS sequence"/>
</dbReference>
<comment type="caution">
    <text evidence="2">The sequence shown here is derived from an EMBL/GenBank/DDBJ whole genome shotgun (WGS) entry which is preliminary data.</text>
</comment>
<protein>
    <submittedName>
        <fullName evidence="2">Uncharacterized protein</fullName>
    </submittedName>
</protein>
<keyword evidence="1" id="KW-0812">Transmembrane</keyword>
<keyword evidence="1" id="KW-0472">Membrane</keyword>
<evidence type="ECO:0000256" key="1">
    <source>
        <dbReference type="SAM" id="Phobius"/>
    </source>
</evidence>
<accession>A0A3S0S0I3</accession>
<proteinExistence type="predicted"/>
<evidence type="ECO:0000313" key="3">
    <source>
        <dbReference type="Proteomes" id="UP000267448"/>
    </source>
</evidence>
<reference evidence="2 3" key="1">
    <citation type="submission" date="2018-12" db="EMBL/GenBank/DDBJ databases">
        <authorList>
            <person name="Yu L."/>
        </authorList>
    </citation>
    <scope>NUCLEOTIDE SEQUENCE [LARGE SCALE GENOMIC DNA]</scope>
    <source>
        <strain evidence="2 3">HAW-EB2</strain>
    </source>
</reference>
<organism evidence="2 3">
    <name type="scientific">Shewanella canadensis</name>
    <dbReference type="NCBI Taxonomy" id="271096"/>
    <lineage>
        <taxon>Bacteria</taxon>
        <taxon>Pseudomonadati</taxon>
        <taxon>Pseudomonadota</taxon>
        <taxon>Gammaproteobacteria</taxon>
        <taxon>Alteromonadales</taxon>
        <taxon>Shewanellaceae</taxon>
        <taxon>Shewanella</taxon>
    </lineage>
</organism>
<keyword evidence="3" id="KW-1185">Reference proteome</keyword>
<dbReference type="AlphaFoldDB" id="A0A3S0S0I3"/>
<dbReference type="EMBL" id="RXNU01000001">
    <property type="protein sequence ID" value="RTR40776.1"/>
    <property type="molecule type" value="Genomic_DNA"/>
</dbReference>
<feature type="transmembrane region" description="Helical" evidence="1">
    <location>
        <begin position="21"/>
        <end position="40"/>
    </location>
</feature>
<name>A0A3S0S0I3_9GAMM</name>
<evidence type="ECO:0000313" key="2">
    <source>
        <dbReference type="EMBL" id="RTR40776.1"/>
    </source>
</evidence>
<sequence>MGSVINRFTGSLRGEVKVWPLIITFLMIVGFCLGLNYYVMNGENLTASCRANIYNTFEDRPTDVVIDITTKGKRVELQYRFLEEEIEQSSIIMRGTLLELDLETMTYRLALDSGELLSHISPPRFPERMSRLIEYSRNALSGTAPHSIPLDIHVLDMNAVQGNAVIQFHPGNGIWACELN</sequence>
<keyword evidence="1" id="KW-1133">Transmembrane helix</keyword>